<dbReference type="Proteomes" id="UP000265618">
    <property type="component" value="Unassembled WGS sequence"/>
</dbReference>
<evidence type="ECO:0000313" key="2">
    <source>
        <dbReference type="EMBL" id="GIQ88825.1"/>
    </source>
</evidence>
<organism evidence="2 3">
    <name type="scientific">Kipferlia bialata</name>
    <dbReference type="NCBI Taxonomy" id="797122"/>
    <lineage>
        <taxon>Eukaryota</taxon>
        <taxon>Metamonada</taxon>
        <taxon>Carpediemonas-like organisms</taxon>
        <taxon>Kipferlia</taxon>
    </lineage>
</organism>
<dbReference type="AlphaFoldDB" id="A0A9K3D745"/>
<gene>
    <name evidence="2" type="ORF">KIPB_011165</name>
</gene>
<feature type="region of interest" description="Disordered" evidence="1">
    <location>
        <begin position="105"/>
        <end position="130"/>
    </location>
</feature>
<evidence type="ECO:0000256" key="1">
    <source>
        <dbReference type="SAM" id="MobiDB-lite"/>
    </source>
</evidence>
<sequence>MPVYFILPGCMCLRMPGSDKAQLLGEERDVPGETEAEREMRLDLAKRHDRTGTSSVLAVMGMLTDIDVVLRPRSSVSDGRVSFSEISEVFRDRVNSLVAPPSLGGKVKRGSRWGVSETPEGVGGRPRANTTVHDKAPKVAALERDMMSKELAKSVRHVTKTCVLCIPYPSPPRPVQTRTERSNSVANGVLSVRLHDVSVDGDDRAEAEAEAEGQSDPTLTVCVNRALTAEGSGASVEVEGSDGVADTYPLRINPLGVVLIGVGCLNGGLKLRTFF</sequence>
<reference evidence="2 3" key="1">
    <citation type="journal article" date="2018" name="PLoS ONE">
        <title>The draft genome of Kipferlia bialata reveals reductive genome evolution in fornicate parasites.</title>
        <authorList>
            <person name="Tanifuji G."/>
            <person name="Takabayashi S."/>
            <person name="Kume K."/>
            <person name="Takagi M."/>
            <person name="Nakayama T."/>
            <person name="Kamikawa R."/>
            <person name="Inagaki Y."/>
            <person name="Hashimoto T."/>
        </authorList>
    </citation>
    <scope>NUCLEOTIDE SEQUENCE [LARGE SCALE GENOMIC DNA]</scope>
    <source>
        <strain evidence="2">NY0173</strain>
    </source>
</reference>
<comment type="caution">
    <text evidence="2">The sequence shown here is derived from an EMBL/GenBank/DDBJ whole genome shotgun (WGS) entry which is preliminary data.</text>
</comment>
<dbReference type="EMBL" id="BDIP01004431">
    <property type="protein sequence ID" value="GIQ88825.1"/>
    <property type="molecule type" value="Genomic_DNA"/>
</dbReference>
<name>A0A9K3D745_9EUKA</name>
<protein>
    <submittedName>
        <fullName evidence="2">Uncharacterized protein</fullName>
    </submittedName>
</protein>
<accession>A0A9K3D745</accession>
<keyword evidence="3" id="KW-1185">Reference proteome</keyword>
<proteinExistence type="predicted"/>
<evidence type="ECO:0000313" key="3">
    <source>
        <dbReference type="Proteomes" id="UP000265618"/>
    </source>
</evidence>